<dbReference type="InterPro" id="IPR036390">
    <property type="entry name" value="WH_DNA-bd_sf"/>
</dbReference>
<evidence type="ECO:0000313" key="7">
    <source>
        <dbReference type="Proteomes" id="UP000322822"/>
    </source>
</evidence>
<dbReference type="PANTHER" id="PTHR30537">
    <property type="entry name" value="HTH-TYPE TRANSCRIPTIONAL REGULATOR"/>
    <property type="match status" value="1"/>
</dbReference>
<dbReference type="PANTHER" id="PTHR30537:SF74">
    <property type="entry name" value="HTH-TYPE TRANSCRIPTIONAL REGULATOR TRPI"/>
    <property type="match status" value="1"/>
</dbReference>
<evidence type="ECO:0000313" key="6">
    <source>
        <dbReference type="EMBL" id="QET01634.1"/>
    </source>
</evidence>
<dbReference type="AlphaFoldDB" id="A0A5P2H1K5"/>
<dbReference type="Gene3D" id="3.40.190.10">
    <property type="entry name" value="Periplasmic binding protein-like II"/>
    <property type="match status" value="2"/>
</dbReference>
<dbReference type="GO" id="GO:0003700">
    <property type="term" value="F:DNA-binding transcription factor activity"/>
    <property type="evidence" value="ECO:0007669"/>
    <property type="project" value="InterPro"/>
</dbReference>
<accession>A0A5P2H1K5</accession>
<keyword evidence="3" id="KW-0238">DNA-binding</keyword>
<dbReference type="GO" id="GO:0043565">
    <property type="term" value="F:sequence-specific DNA binding"/>
    <property type="evidence" value="ECO:0007669"/>
    <property type="project" value="TreeGrafter"/>
</dbReference>
<comment type="similarity">
    <text evidence="1">Belongs to the LysR transcriptional regulatory family.</text>
</comment>
<dbReference type="OrthoDB" id="9178397at2"/>
<keyword evidence="4" id="KW-0804">Transcription</keyword>
<name>A0A5P2H1K5_9BURK</name>
<reference evidence="6 7" key="1">
    <citation type="submission" date="2019-09" db="EMBL/GenBank/DDBJ databases">
        <title>FDA dAtabase for Regulatory Grade micrObial Sequences (FDA-ARGOS): Supporting development and validation of Infectious Disease Dx tests.</title>
        <authorList>
            <person name="Sciortino C."/>
            <person name="Tallon L."/>
            <person name="Sadzewicz L."/>
            <person name="Vavikolanu K."/>
            <person name="Mehta A."/>
            <person name="Aluvathingal J."/>
            <person name="Nadendla S."/>
            <person name="Nandy P."/>
            <person name="Geyer C."/>
            <person name="Yan Y."/>
            <person name="Sichtig H."/>
        </authorList>
    </citation>
    <scope>NUCLEOTIDE SEQUENCE [LARGE SCALE GENOMIC DNA]</scope>
    <source>
        <strain evidence="6 7">FDAARGOS_664</strain>
    </source>
</reference>
<gene>
    <name evidence="6" type="ORF">FOB72_05980</name>
</gene>
<dbReference type="PRINTS" id="PR00039">
    <property type="entry name" value="HTHLYSR"/>
</dbReference>
<organism evidence="6 7">
    <name type="scientific">Cupriavidus pauculus</name>
    <dbReference type="NCBI Taxonomy" id="82633"/>
    <lineage>
        <taxon>Bacteria</taxon>
        <taxon>Pseudomonadati</taxon>
        <taxon>Pseudomonadota</taxon>
        <taxon>Betaproteobacteria</taxon>
        <taxon>Burkholderiales</taxon>
        <taxon>Burkholderiaceae</taxon>
        <taxon>Cupriavidus</taxon>
    </lineage>
</organism>
<feature type="domain" description="HTH lysR-type" evidence="5">
    <location>
        <begin position="22"/>
        <end position="79"/>
    </location>
</feature>
<evidence type="ECO:0000256" key="4">
    <source>
        <dbReference type="ARBA" id="ARBA00023163"/>
    </source>
</evidence>
<dbReference type="InterPro" id="IPR036388">
    <property type="entry name" value="WH-like_DNA-bd_sf"/>
</dbReference>
<dbReference type="Pfam" id="PF00126">
    <property type="entry name" value="HTH_1"/>
    <property type="match status" value="1"/>
</dbReference>
<sequence length="331" mass="37006">MQRRMSYSDASLVPTTMKRLLPPLVSLRAFEAVARHMSFTLAADELCVTQSAVSRHIRNLESHYGVKLFNRLTRAIECTAEGARLFAVVTGAFAQIEAVEEELTGRPTSRQLLVSILPTLASSWLMPRLVNFTQTHQHIEIRLITSIEAVSFSRDKIDVAIRVGKPPGKRARHGAPRIDLVMTDEWRGVAVEPLFPDVLVPICKPELIKGRLPVSPATLTRLPLIHTDSRLRAWTDWFAAQDIAYERKPDALHFGHFFMSMRAALEGRGVALVPDVLVADDVASGNLIVPVRERVQSGGEYCLLYRKERAEDDAIAAFRQWVHAEVAAMAR</sequence>
<evidence type="ECO:0000256" key="2">
    <source>
        <dbReference type="ARBA" id="ARBA00023015"/>
    </source>
</evidence>
<evidence type="ECO:0000256" key="3">
    <source>
        <dbReference type="ARBA" id="ARBA00023125"/>
    </source>
</evidence>
<dbReference type="InterPro" id="IPR058163">
    <property type="entry name" value="LysR-type_TF_proteobact-type"/>
</dbReference>
<keyword evidence="2" id="KW-0805">Transcription regulation</keyword>
<dbReference type="Pfam" id="PF03466">
    <property type="entry name" value="LysR_substrate"/>
    <property type="match status" value="1"/>
</dbReference>
<dbReference type="SUPFAM" id="SSF46785">
    <property type="entry name" value="Winged helix' DNA-binding domain"/>
    <property type="match status" value="1"/>
</dbReference>
<evidence type="ECO:0000256" key="1">
    <source>
        <dbReference type="ARBA" id="ARBA00009437"/>
    </source>
</evidence>
<proteinExistence type="inferred from homology"/>
<dbReference type="InterPro" id="IPR005119">
    <property type="entry name" value="LysR_subst-bd"/>
</dbReference>
<dbReference type="CDD" id="cd08432">
    <property type="entry name" value="PBP2_GcdR_TrpI_HvrB_AmpR_like"/>
    <property type="match status" value="1"/>
</dbReference>
<dbReference type="PROSITE" id="PS50931">
    <property type="entry name" value="HTH_LYSR"/>
    <property type="match status" value="1"/>
</dbReference>
<dbReference type="EMBL" id="CP044065">
    <property type="protein sequence ID" value="QET01634.1"/>
    <property type="molecule type" value="Genomic_DNA"/>
</dbReference>
<dbReference type="FunFam" id="1.10.10.10:FF:000001">
    <property type="entry name" value="LysR family transcriptional regulator"/>
    <property type="match status" value="1"/>
</dbReference>
<evidence type="ECO:0000259" key="5">
    <source>
        <dbReference type="PROSITE" id="PS50931"/>
    </source>
</evidence>
<dbReference type="InterPro" id="IPR000847">
    <property type="entry name" value="LysR_HTH_N"/>
</dbReference>
<dbReference type="Proteomes" id="UP000322822">
    <property type="component" value="Chromosome 1"/>
</dbReference>
<protein>
    <submittedName>
        <fullName evidence="6">LysR family transcriptional regulator</fullName>
    </submittedName>
</protein>
<dbReference type="GO" id="GO:0006351">
    <property type="term" value="P:DNA-templated transcription"/>
    <property type="evidence" value="ECO:0007669"/>
    <property type="project" value="TreeGrafter"/>
</dbReference>
<dbReference type="SUPFAM" id="SSF53850">
    <property type="entry name" value="Periplasmic binding protein-like II"/>
    <property type="match status" value="1"/>
</dbReference>
<dbReference type="Gene3D" id="1.10.10.10">
    <property type="entry name" value="Winged helix-like DNA-binding domain superfamily/Winged helix DNA-binding domain"/>
    <property type="match status" value="1"/>
</dbReference>